<sequence>MIAIWWVIVVVALGVWWTVWRLVRYPGGWAYAFHEEHREARKALEDARGAVRELRNTALRETWQARTAVRRAERAHRRRVQRAESELERLRDPHRGALVEQLGAITLHEHAVLISDDAVPLAGVRVRFELARSTHVSYVYITRPDGREHMECYEGEEFPEGAVRRFSVRIQNAAVTENRLQERRAGDIRTLEAELREARKATEPIQAAQDRLDKTRARHKDSLELSRARAALDDARDAWRDLTGRRPL</sequence>
<feature type="region of interest" description="Disordered" evidence="1">
    <location>
        <begin position="200"/>
        <end position="220"/>
    </location>
</feature>
<evidence type="ECO:0000313" key="4">
    <source>
        <dbReference type="Proteomes" id="UP000031774"/>
    </source>
</evidence>
<feature type="compositionally biased region" description="Basic and acidic residues" evidence="1">
    <location>
        <begin position="210"/>
        <end position="220"/>
    </location>
</feature>
<keyword evidence="4" id="KW-1185">Reference proteome</keyword>
<evidence type="ECO:0000256" key="2">
    <source>
        <dbReference type="SAM" id="Phobius"/>
    </source>
</evidence>
<dbReference type="EMBL" id="CP010407">
    <property type="protein sequence ID" value="AJF63350.1"/>
    <property type="molecule type" value="Genomic_DNA"/>
</dbReference>
<dbReference type="KEGG" id="svt:SVTN_01380"/>
<evidence type="ECO:0000256" key="1">
    <source>
        <dbReference type="SAM" id="MobiDB-lite"/>
    </source>
</evidence>
<protein>
    <submittedName>
        <fullName evidence="3">Uncharacterized protein</fullName>
    </submittedName>
</protein>
<keyword evidence="2" id="KW-1133">Transmembrane helix</keyword>
<dbReference type="Proteomes" id="UP000031774">
    <property type="component" value="Chromosome"/>
</dbReference>
<dbReference type="RefSeq" id="WP_041127435.1">
    <property type="nucleotide sequence ID" value="NZ_CP010407.1"/>
</dbReference>
<name>A0A0B5HMM2_9ACTN</name>
<reference evidence="3 4" key="1">
    <citation type="submission" date="2014-12" db="EMBL/GenBank/DDBJ databases">
        <title>Complete genome sequence of Streptomyces vietnamensis strain GIMV4.0001, a genetic manipulable producer of the benzoisochromanequinone antibiotic granaticin.</title>
        <authorList>
            <person name="Deng M.R."/>
            <person name="Guo J."/>
            <person name="Ma L.Y."/>
            <person name="Feng G.D."/>
            <person name="Mo C.Y."/>
            <person name="Zhu H.H."/>
        </authorList>
    </citation>
    <scope>NUCLEOTIDE SEQUENCE [LARGE SCALE GENOMIC DNA]</scope>
    <source>
        <strain evidence="4">GIMV4.0001</strain>
    </source>
</reference>
<feature type="transmembrane region" description="Helical" evidence="2">
    <location>
        <begin position="6"/>
        <end position="23"/>
    </location>
</feature>
<dbReference type="AlphaFoldDB" id="A0A0B5HMM2"/>
<dbReference type="HOGENOM" id="CLU_1061380_0_0_11"/>
<organism evidence="3 4">
    <name type="scientific">Streptomyces vietnamensis</name>
    <dbReference type="NCBI Taxonomy" id="362257"/>
    <lineage>
        <taxon>Bacteria</taxon>
        <taxon>Bacillati</taxon>
        <taxon>Actinomycetota</taxon>
        <taxon>Actinomycetes</taxon>
        <taxon>Kitasatosporales</taxon>
        <taxon>Streptomycetaceae</taxon>
        <taxon>Streptomyces</taxon>
    </lineage>
</organism>
<proteinExistence type="predicted"/>
<accession>A0A0B5HMM2</accession>
<gene>
    <name evidence="3" type="ORF">SVTN_01380</name>
</gene>
<evidence type="ECO:0000313" key="3">
    <source>
        <dbReference type="EMBL" id="AJF63350.1"/>
    </source>
</evidence>
<keyword evidence="2" id="KW-0472">Membrane</keyword>
<keyword evidence="2" id="KW-0812">Transmembrane</keyword>